<dbReference type="InterPro" id="IPR016024">
    <property type="entry name" value="ARM-type_fold"/>
</dbReference>
<dbReference type="Gene3D" id="1.25.10.10">
    <property type="entry name" value="Leucine-rich Repeat Variant"/>
    <property type="match status" value="1"/>
</dbReference>
<keyword evidence="2" id="KW-1185">Reference proteome</keyword>
<evidence type="ECO:0008006" key="3">
    <source>
        <dbReference type="Google" id="ProtNLM"/>
    </source>
</evidence>
<dbReference type="EMBL" id="MLAK01000325">
    <property type="protein sequence ID" value="OHT14777.1"/>
    <property type="molecule type" value="Genomic_DNA"/>
</dbReference>
<dbReference type="AlphaFoldDB" id="A0A1J4KU17"/>
<accession>A0A1J4KU17</accession>
<dbReference type="GeneID" id="94825779"/>
<dbReference type="RefSeq" id="XP_068367913.1">
    <property type="nucleotide sequence ID" value="XM_068491075.1"/>
</dbReference>
<reference evidence="1" key="1">
    <citation type="submission" date="2016-10" db="EMBL/GenBank/DDBJ databases">
        <authorList>
            <person name="Benchimol M."/>
            <person name="Almeida L.G."/>
            <person name="Vasconcelos A.T."/>
            <person name="Perreira-Neves A."/>
            <person name="Rosa I.A."/>
            <person name="Tasca T."/>
            <person name="Bogo M.R."/>
            <person name="de Souza W."/>
        </authorList>
    </citation>
    <scope>NUCLEOTIDE SEQUENCE [LARGE SCALE GENOMIC DNA]</scope>
    <source>
        <strain evidence="1">K</strain>
    </source>
</reference>
<dbReference type="VEuPathDB" id="TrichDB:TRFO_03069"/>
<dbReference type="SUPFAM" id="SSF48371">
    <property type="entry name" value="ARM repeat"/>
    <property type="match status" value="1"/>
</dbReference>
<gene>
    <name evidence="1" type="ORF">TRFO_03069</name>
</gene>
<dbReference type="Proteomes" id="UP000179807">
    <property type="component" value="Unassembled WGS sequence"/>
</dbReference>
<evidence type="ECO:0000313" key="1">
    <source>
        <dbReference type="EMBL" id="OHT14777.1"/>
    </source>
</evidence>
<organism evidence="1 2">
    <name type="scientific">Tritrichomonas foetus</name>
    <dbReference type="NCBI Taxonomy" id="1144522"/>
    <lineage>
        <taxon>Eukaryota</taxon>
        <taxon>Metamonada</taxon>
        <taxon>Parabasalia</taxon>
        <taxon>Tritrichomonadida</taxon>
        <taxon>Tritrichomonadidae</taxon>
        <taxon>Tritrichomonas</taxon>
    </lineage>
</organism>
<dbReference type="InterPro" id="IPR011989">
    <property type="entry name" value="ARM-like"/>
</dbReference>
<sequence length="453" mass="53811">MLTGYKVSTPINRYENNILDMYQNDKDDETQEISKFPLNPIEFQKLIDDFMDDPVNAISPIIELAQHYHFLISHDFFIVLLQMLVNNENVESVLHLLNIISKFPESFWIDQFPNELVPLLSDNFIHYPETLTILTSLIHYQQMEKLFLNFDILSKLEINLNSSNNSAFLISIINFYKEAAKCRIAFYYDFITIYYNISKLVKSNENNDNLRNISIETTYLYIKGFIHVHRIKEMEKIPFYSEILEWINIQNNDLFFRIKLLKIIRLFTRQKKLLKFVDVTTILPFLLSSLSLINEKQTFIVLCSIYNILREGKKFSFTLINSSFNLLTELFNIYNRYGFTIQKEAIYVMIEYIIYFDSAEMYSFLQNSELISIFCDFLHTRTDDPDLLTDLLLCFINIYEAFEKDGKLPLLIPYFANDEFLQAIYELEEIKPYHYNRFKKKISSLLDMVSTNS</sequence>
<protein>
    <recommendedName>
        <fullName evidence="3">SPIN90/Ldb17 leucine-rich domain-containing protein</fullName>
    </recommendedName>
</protein>
<comment type="caution">
    <text evidence="1">The sequence shown here is derived from an EMBL/GenBank/DDBJ whole genome shotgun (WGS) entry which is preliminary data.</text>
</comment>
<name>A0A1J4KU17_9EUKA</name>
<evidence type="ECO:0000313" key="2">
    <source>
        <dbReference type="Proteomes" id="UP000179807"/>
    </source>
</evidence>
<proteinExistence type="predicted"/>